<name>Q9C8J5_ARATH</name>
<dbReference type="ExpressionAtlas" id="Q9C8J5">
    <property type="expression patterns" value="baseline and differential"/>
</dbReference>
<organism evidence="1">
    <name type="scientific">Arabidopsis thaliana</name>
    <name type="common">Mouse-ear cress</name>
    <dbReference type="NCBI Taxonomy" id="3702"/>
    <lineage>
        <taxon>Eukaryota</taxon>
        <taxon>Viridiplantae</taxon>
        <taxon>Streptophyta</taxon>
        <taxon>Embryophyta</taxon>
        <taxon>Tracheophyta</taxon>
        <taxon>Spermatophyta</taxon>
        <taxon>Magnoliopsida</taxon>
        <taxon>eudicotyledons</taxon>
        <taxon>Gunneridae</taxon>
        <taxon>Pentapetalae</taxon>
        <taxon>rosids</taxon>
        <taxon>malvids</taxon>
        <taxon>Brassicales</taxon>
        <taxon>Brassicaceae</taxon>
        <taxon>Camelineae</taxon>
        <taxon>Arabidopsis</taxon>
    </lineage>
</organism>
<dbReference type="TAIR" id="AT1G51430"/>
<dbReference type="PANTHER" id="PTHR36001:SF2">
    <property type="entry name" value="CTAGE FAMILY PROTEIN-RELATED"/>
    <property type="match status" value="1"/>
</dbReference>
<reference evidence="1" key="3">
    <citation type="submission" date="2001-01" db="EMBL/GenBank/DDBJ databases">
        <authorList>
            <person name="Town C.D."/>
            <person name="Kaul S."/>
        </authorList>
    </citation>
    <scope>NUCLEOTIDE SEQUENCE</scope>
</reference>
<protein>
    <submittedName>
        <fullName evidence="1">Uncharacterized protein F5D21.20</fullName>
    </submittedName>
</protein>
<gene>
    <name evidence="1" type="primary">F5D21.20</name>
</gene>
<sequence length="191" mass="20753">MYLGLIRINPLISLNSVSGNVIDTQKQVLSLIRDFTLKDLVEISGFERFYYSIPGDTGELSLNDFTIQSLEARISLLQDEVSTNGIEDDALKRSVYKLNGRIDQGEKFHKTIDLSVGSDETTGITANNKAFVDGSGADSEAIKGMLSDSLSLLSAKSVLLKEDGHKVVGFHGKAGADIIHQVGVHVKPIFK</sequence>
<dbReference type="PANTHER" id="PTHR36001">
    <property type="entry name" value="CTAGE FAMILY PROTEIN-RELATED"/>
    <property type="match status" value="1"/>
</dbReference>
<dbReference type="AlphaFoldDB" id="Q9C8J5"/>
<dbReference type="InterPro" id="IPR036404">
    <property type="entry name" value="Jacalin-like_lectin_dom_sf"/>
</dbReference>
<dbReference type="PIR" id="E96552">
    <property type="entry name" value="E96552"/>
</dbReference>
<evidence type="ECO:0000313" key="1">
    <source>
        <dbReference type="EMBL" id="AAG52636.1"/>
    </source>
</evidence>
<dbReference type="SUPFAM" id="SSF51101">
    <property type="entry name" value="Mannose-binding lectins"/>
    <property type="match status" value="1"/>
</dbReference>
<dbReference type="InterPro" id="IPR053327">
    <property type="entry name" value="KIP"/>
</dbReference>
<accession>Q9C8J5</accession>
<dbReference type="PhylomeDB" id="Q9C8J5"/>
<reference key="1">
    <citation type="journal article" date="2000" name="Nature">
        <title>Sequence and analysis of chromosome 1 of the plant Arabidopsis thaliana.</title>
        <authorList>
            <person name="Theologis A."/>
            <person name="Ecker J.R."/>
            <person name="Palm C.J."/>
            <person name="Federspiel N.A."/>
            <person name="Kaul S."/>
            <person name="White O."/>
            <person name="Alonso J."/>
            <person name="Altafi H."/>
            <person name="Araujo R."/>
            <person name="Bowman C.L."/>
            <person name="Brooks S.Y."/>
            <person name="Buehler E."/>
            <person name="Chan A."/>
            <person name="Chao Q."/>
            <person name="Chen H."/>
            <person name="Cheuk R.F."/>
            <person name="Chin C.W."/>
            <person name="Chung M.K."/>
            <person name="Conn L."/>
            <person name="Conway A.B."/>
            <person name="Conway A.R."/>
            <person name="Creasy T.H."/>
            <person name="Dewar K."/>
            <person name="Dunn P."/>
            <person name="Etgu P."/>
            <person name="Feldblyum T.V."/>
            <person name="Feng J."/>
            <person name="Fong B."/>
            <person name="Fujii C.Y."/>
            <person name="Gill J.E."/>
            <person name="Goldsmith A.D."/>
            <person name="Haas B."/>
            <person name="Hansen N.F."/>
            <person name="Hughes B."/>
            <person name="Huizar L."/>
            <person name="Hunter J.L."/>
            <person name="Jenkins J."/>
            <person name="Johnson-Hopson C."/>
            <person name="Khan S."/>
            <person name="Khaykin E."/>
            <person name="Kim C.J."/>
            <person name="Koo H.L."/>
            <person name="Kremenetskaia I."/>
            <person name="Kurtz D.B."/>
            <person name="Kwan A."/>
            <person name="Lam B."/>
            <person name="Langin-Hooper S."/>
            <person name="Lee A."/>
            <person name="Lee J.M."/>
            <person name="Lenz C.A."/>
            <person name="Li J.H."/>
            <person name="Li Y."/>
            <person name="Lin X."/>
            <person name="Liu S.X."/>
            <person name="Liu Z.A."/>
            <person name="Luros J.S."/>
            <person name="Maiti R."/>
            <person name="Marziali A."/>
            <person name="Militscher J."/>
            <person name="Miranda M."/>
            <person name="Nguyen M."/>
            <person name="Nierman W.C."/>
            <person name="Osborne B.I."/>
            <person name="Pai G."/>
            <person name="Peterson J."/>
            <person name="Pham P.K."/>
            <person name="Rizzo M."/>
            <person name="Rooney T."/>
            <person name="Rowley D."/>
            <person name="Sakano H."/>
            <person name="Salzberg S.L."/>
            <person name="Schwartz J.R."/>
            <person name="Shinn P."/>
            <person name="Southwick A.M."/>
            <person name="Sun H."/>
            <person name="Tallon L.J."/>
            <person name="Tambunga G."/>
            <person name="Toriumi M.J."/>
            <person name="Town C.D."/>
            <person name="Utterback T."/>
            <person name="Van Aken S."/>
            <person name="Vaysberg M."/>
            <person name="Vysotskaia V.S."/>
            <person name="Walker M."/>
            <person name="Wu D."/>
            <person name="Yu G."/>
            <person name="Fraser C.M."/>
            <person name="Venter J.C."/>
            <person name="Davis R.W."/>
        </authorList>
    </citation>
    <scope>NUCLEOTIDE SEQUENCE [LARGE SCALE GENOMIC DNA]</scope>
    <source>
        <strain>cv. Columbia</strain>
    </source>
</reference>
<dbReference type="EMBL" id="AC024261">
    <property type="protein sequence ID" value="AAG52636.1"/>
    <property type="molecule type" value="Genomic_DNA"/>
</dbReference>
<reference evidence="1" key="2">
    <citation type="submission" date="2000-02" db="EMBL/GenBank/DDBJ databases">
        <title>Arabidopsis thaliana chromosome 1 BAC F5D21 genomic sequence.</title>
        <authorList>
            <person name="Lin X."/>
            <person name="Kaul S."/>
            <person name="Town C.D."/>
            <person name="Benito M."/>
            <person name="Creasy T.H."/>
            <person name="Haas B.J."/>
            <person name="Wu D."/>
            <person name="Maiti R."/>
            <person name="Ronning C.M."/>
            <person name="Koo H."/>
            <person name="Fujii C.Y."/>
            <person name="Utterback T.R."/>
            <person name="Barnstead M.E."/>
            <person name="Bowman C.L."/>
            <person name="White O."/>
            <person name="Nierman W.C."/>
            <person name="Fraser C.M."/>
        </authorList>
    </citation>
    <scope>NUCLEOTIDE SEQUENCE</scope>
</reference>
<proteinExistence type="predicted"/>